<keyword evidence="2" id="KW-1185">Reference proteome</keyword>
<evidence type="ECO:0000313" key="1">
    <source>
        <dbReference type="EMBL" id="KAK4090949.1"/>
    </source>
</evidence>
<name>A0ABR0C3T0_PURLI</name>
<evidence type="ECO:0000313" key="2">
    <source>
        <dbReference type="Proteomes" id="UP001287286"/>
    </source>
</evidence>
<dbReference type="EMBL" id="JAWRVI010000013">
    <property type="protein sequence ID" value="KAK4090949.1"/>
    <property type="molecule type" value="Genomic_DNA"/>
</dbReference>
<sequence>METLLLRAWTGRDWPGCLPSMPSHRGLAWRTRHLSENSLMIPVTVRQCRLILPHAPEAGSMAGRQGQGGQGVVRLTQTPQWTGSFLEPHPHQRLDGATRAWLFLQWRRGVSQAVLPAVPLLPVCRRPCGTAGGQSLRKPGVSLVGADKTGSHLGSSQLPQLQVDQRIRVRAGITSLAIWLATPACAF</sequence>
<proteinExistence type="predicted"/>
<accession>A0ABR0C3T0</accession>
<protein>
    <submittedName>
        <fullName evidence="1">Uncharacterized protein</fullName>
    </submittedName>
</protein>
<gene>
    <name evidence="1" type="ORF">Purlil1_4529</name>
</gene>
<organism evidence="1 2">
    <name type="scientific">Purpureocillium lilacinum</name>
    <name type="common">Paecilomyces lilacinus</name>
    <dbReference type="NCBI Taxonomy" id="33203"/>
    <lineage>
        <taxon>Eukaryota</taxon>
        <taxon>Fungi</taxon>
        <taxon>Dikarya</taxon>
        <taxon>Ascomycota</taxon>
        <taxon>Pezizomycotina</taxon>
        <taxon>Sordariomycetes</taxon>
        <taxon>Hypocreomycetidae</taxon>
        <taxon>Hypocreales</taxon>
        <taxon>Ophiocordycipitaceae</taxon>
        <taxon>Purpureocillium</taxon>
    </lineage>
</organism>
<dbReference type="Proteomes" id="UP001287286">
    <property type="component" value="Unassembled WGS sequence"/>
</dbReference>
<comment type="caution">
    <text evidence="1">The sequence shown here is derived from an EMBL/GenBank/DDBJ whole genome shotgun (WGS) entry which is preliminary data.</text>
</comment>
<reference evidence="1 2" key="1">
    <citation type="journal article" date="2024" name="Microbiol. Resour. Announc.">
        <title>Genome annotations for the ascomycete fungi Trichoderma harzianum, Trichoderma aggressivum, and Purpureocillium lilacinum.</title>
        <authorList>
            <person name="Beijen E.P.W."/>
            <person name="Ohm R.A."/>
        </authorList>
    </citation>
    <scope>NUCLEOTIDE SEQUENCE [LARGE SCALE GENOMIC DNA]</scope>
    <source>
        <strain evidence="1 2">CBS 150709</strain>
    </source>
</reference>